<evidence type="ECO:0000256" key="2">
    <source>
        <dbReference type="ARBA" id="ARBA00023015"/>
    </source>
</evidence>
<dbReference type="SUPFAM" id="SSF46785">
    <property type="entry name" value="Winged helix' DNA-binding domain"/>
    <property type="match status" value="1"/>
</dbReference>
<reference evidence="5 6" key="1">
    <citation type="submission" date="2020-12" db="EMBL/GenBank/DDBJ databases">
        <title>Sulforoseuscoccus oceanibium gen. nov., sp. nov., a representative of the phylum Verrucomicrobia with special cytoplasmic membrane, and proposal of Sulforoseuscoccusaceae fam. nov.</title>
        <authorList>
            <person name="Xi F."/>
        </authorList>
    </citation>
    <scope>NUCLEOTIDE SEQUENCE [LARGE SCALE GENOMIC DNA]</scope>
    <source>
        <strain evidence="5 6">T37</strain>
    </source>
</reference>
<dbReference type="InterPro" id="IPR005650">
    <property type="entry name" value="BlaI_family"/>
</dbReference>
<evidence type="ECO:0000256" key="4">
    <source>
        <dbReference type="ARBA" id="ARBA00023163"/>
    </source>
</evidence>
<keyword evidence="3" id="KW-0238">DNA-binding</keyword>
<dbReference type="InterPro" id="IPR036390">
    <property type="entry name" value="WH_DNA-bd_sf"/>
</dbReference>
<dbReference type="Gene3D" id="1.10.10.10">
    <property type="entry name" value="Winged helix-like DNA-binding domain superfamily/Winged helix DNA-binding domain"/>
    <property type="match status" value="1"/>
</dbReference>
<dbReference type="EMBL" id="CP066776">
    <property type="protein sequence ID" value="QQL45505.1"/>
    <property type="molecule type" value="Genomic_DNA"/>
</dbReference>
<evidence type="ECO:0000256" key="1">
    <source>
        <dbReference type="ARBA" id="ARBA00011046"/>
    </source>
</evidence>
<evidence type="ECO:0000256" key="3">
    <source>
        <dbReference type="ARBA" id="ARBA00023125"/>
    </source>
</evidence>
<dbReference type="GO" id="GO:0003677">
    <property type="term" value="F:DNA binding"/>
    <property type="evidence" value="ECO:0007669"/>
    <property type="project" value="UniProtKB-KW"/>
</dbReference>
<sequence>MAKTSKKPDFENLSRREREVMYVVHQHGRVSAEMVQSDLPNEISYSGARRYLSILEEKGFLTMEKEGARYFYSPVADTTEVGLGLLKKAFGAFFNGSPVMGIANFVQREGSKMDARELAYLEKLIQDAKEQGQ</sequence>
<gene>
    <name evidence="5" type="ORF">G3M56_002635</name>
</gene>
<dbReference type="KEGG" id="soa:G3M56_002635"/>
<name>A0A6B3L448_9BACT</name>
<protein>
    <submittedName>
        <fullName evidence="5">BlaI/MecI/CopY family transcriptional regulator</fullName>
    </submittedName>
</protein>
<evidence type="ECO:0000313" key="6">
    <source>
        <dbReference type="Proteomes" id="UP000475117"/>
    </source>
</evidence>
<comment type="similarity">
    <text evidence="1">Belongs to the BlaI transcriptional regulatory family.</text>
</comment>
<evidence type="ECO:0000313" key="5">
    <source>
        <dbReference type="EMBL" id="QQL45505.1"/>
    </source>
</evidence>
<dbReference type="InterPro" id="IPR036388">
    <property type="entry name" value="WH-like_DNA-bd_sf"/>
</dbReference>
<dbReference type="GO" id="GO:0045892">
    <property type="term" value="P:negative regulation of DNA-templated transcription"/>
    <property type="evidence" value="ECO:0007669"/>
    <property type="project" value="InterPro"/>
</dbReference>
<proteinExistence type="inferred from homology"/>
<dbReference type="Proteomes" id="UP000475117">
    <property type="component" value="Chromosome"/>
</dbReference>
<accession>A0A6B3L448</accession>
<keyword evidence="2" id="KW-0805">Transcription regulation</keyword>
<dbReference type="AlphaFoldDB" id="A0A6B3L448"/>
<dbReference type="RefSeq" id="WP_164363060.1">
    <property type="nucleotide sequence ID" value="NZ_CP066776.1"/>
</dbReference>
<organism evidence="5 6">
    <name type="scientific">Sulfuriroseicoccus oceanibius</name>
    <dbReference type="NCBI Taxonomy" id="2707525"/>
    <lineage>
        <taxon>Bacteria</taxon>
        <taxon>Pseudomonadati</taxon>
        <taxon>Verrucomicrobiota</taxon>
        <taxon>Verrucomicrobiia</taxon>
        <taxon>Verrucomicrobiales</taxon>
        <taxon>Verrucomicrobiaceae</taxon>
        <taxon>Sulfuriroseicoccus</taxon>
    </lineage>
</organism>
<dbReference type="Pfam" id="PF03965">
    <property type="entry name" value="Penicillinase_R"/>
    <property type="match status" value="1"/>
</dbReference>
<keyword evidence="6" id="KW-1185">Reference proteome</keyword>
<keyword evidence="4" id="KW-0804">Transcription</keyword>